<proteinExistence type="predicted"/>
<protein>
    <submittedName>
        <fullName evidence="1">Uncharacterized protein</fullName>
    </submittedName>
</protein>
<evidence type="ECO:0000313" key="1">
    <source>
        <dbReference type="EMBL" id="KAG9348111.1"/>
    </source>
</evidence>
<dbReference type="EMBL" id="JAFBMS010000012">
    <property type="protein sequence ID" value="KAG9348111.1"/>
    <property type="molecule type" value="Genomic_DNA"/>
</dbReference>
<name>A0A8T2PA74_9TELE</name>
<evidence type="ECO:0000313" key="2">
    <source>
        <dbReference type="Proteomes" id="UP000824540"/>
    </source>
</evidence>
<accession>A0A8T2PA74</accession>
<reference evidence="1" key="1">
    <citation type="thesis" date="2021" institute="BYU ScholarsArchive" country="Provo, UT, USA">
        <title>Applications of and Algorithms for Genome Assembly and Genomic Analyses with an Emphasis on Marine Teleosts.</title>
        <authorList>
            <person name="Pickett B.D."/>
        </authorList>
    </citation>
    <scope>NUCLEOTIDE SEQUENCE</scope>
    <source>
        <strain evidence="1">HI-2016</strain>
    </source>
</reference>
<gene>
    <name evidence="1" type="ORF">JZ751_004141</name>
</gene>
<keyword evidence="2" id="KW-1185">Reference proteome</keyword>
<dbReference type="Proteomes" id="UP000824540">
    <property type="component" value="Unassembled WGS sequence"/>
</dbReference>
<dbReference type="AlphaFoldDB" id="A0A8T2PA74"/>
<organism evidence="1 2">
    <name type="scientific">Albula glossodonta</name>
    <name type="common">roundjaw bonefish</name>
    <dbReference type="NCBI Taxonomy" id="121402"/>
    <lineage>
        <taxon>Eukaryota</taxon>
        <taxon>Metazoa</taxon>
        <taxon>Chordata</taxon>
        <taxon>Craniata</taxon>
        <taxon>Vertebrata</taxon>
        <taxon>Euteleostomi</taxon>
        <taxon>Actinopterygii</taxon>
        <taxon>Neopterygii</taxon>
        <taxon>Teleostei</taxon>
        <taxon>Albuliformes</taxon>
        <taxon>Albulidae</taxon>
        <taxon>Albula</taxon>
    </lineage>
</organism>
<sequence length="128" mass="13765">MTTASCPDVSHPEMVHHFQTLSTSPSQAHPLLKISTLALTNPESATFISKRATAPRCSPGQACDSMDQIHADVLKRAELLHASRKQSQQECGPGRTAGPLRQTVRASRLGCQRGSLCHRPAVLRASGE</sequence>
<comment type="caution">
    <text evidence="1">The sequence shown here is derived from an EMBL/GenBank/DDBJ whole genome shotgun (WGS) entry which is preliminary data.</text>
</comment>